<dbReference type="InterPro" id="IPR050439">
    <property type="entry name" value="ADAMTS_ADAMTS-like"/>
</dbReference>
<dbReference type="Gene3D" id="2.60.120.830">
    <property type="match status" value="1"/>
</dbReference>
<dbReference type="InterPro" id="IPR036383">
    <property type="entry name" value="TSP1_rpt_sf"/>
</dbReference>
<name>A0ABM3GMS1_NEOLC</name>
<dbReference type="Proteomes" id="UP000829291">
    <property type="component" value="Chromosome 7"/>
</dbReference>
<dbReference type="PANTHER" id="PTHR13723">
    <property type="entry name" value="ADAMTS A DISINTEGRIN AND METALLOPROTEASE WITH THROMBOSPONDIN MOTIFS PROTEASE"/>
    <property type="match status" value="1"/>
</dbReference>
<feature type="signal peptide" evidence="3">
    <location>
        <begin position="1"/>
        <end position="23"/>
    </location>
</feature>
<dbReference type="PANTHER" id="PTHR13723:SF281">
    <property type="entry name" value="PAPILIN"/>
    <property type="match status" value="1"/>
</dbReference>
<accession>A0ABM3GMS1</accession>
<dbReference type="Pfam" id="PF19030">
    <property type="entry name" value="TSP1_ADAMTS"/>
    <property type="match status" value="6"/>
</dbReference>
<dbReference type="RefSeq" id="XP_046601556.1">
    <property type="nucleotide sequence ID" value="XM_046745600.1"/>
</dbReference>
<keyword evidence="2" id="KW-0964">Secreted</keyword>
<gene>
    <name evidence="6 7 8 9" type="primary">LOC107221303</name>
</gene>
<evidence type="ECO:0000256" key="1">
    <source>
        <dbReference type="ARBA" id="ARBA00004613"/>
    </source>
</evidence>
<dbReference type="RefSeq" id="XP_046601553.1">
    <property type="nucleotide sequence ID" value="XM_046745597.1"/>
</dbReference>
<dbReference type="InterPro" id="IPR000884">
    <property type="entry name" value="TSP1_rpt"/>
</dbReference>
<organism evidence="5 6">
    <name type="scientific">Neodiprion lecontei</name>
    <name type="common">Redheaded pine sawfly</name>
    <dbReference type="NCBI Taxonomy" id="441921"/>
    <lineage>
        <taxon>Eukaryota</taxon>
        <taxon>Metazoa</taxon>
        <taxon>Ecdysozoa</taxon>
        <taxon>Arthropoda</taxon>
        <taxon>Hexapoda</taxon>
        <taxon>Insecta</taxon>
        <taxon>Pterygota</taxon>
        <taxon>Neoptera</taxon>
        <taxon>Endopterygota</taxon>
        <taxon>Hymenoptera</taxon>
        <taxon>Tenthredinoidea</taxon>
        <taxon>Diprionidae</taxon>
        <taxon>Diprioninae</taxon>
        <taxon>Neodiprion</taxon>
    </lineage>
</organism>
<evidence type="ECO:0000259" key="4">
    <source>
        <dbReference type="Pfam" id="PF05986"/>
    </source>
</evidence>
<evidence type="ECO:0000256" key="3">
    <source>
        <dbReference type="SAM" id="SignalP"/>
    </source>
</evidence>
<comment type="subcellular location">
    <subcellularLocation>
        <location evidence="1">Secreted</location>
    </subcellularLocation>
</comment>
<dbReference type="SUPFAM" id="SSF82895">
    <property type="entry name" value="TSP-1 type 1 repeat"/>
    <property type="match status" value="6"/>
</dbReference>
<dbReference type="RefSeq" id="XP_046601554.1">
    <property type="nucleotide sequence ID" value="XM_046745598.1"/>
</dbReference>
<dbReference type="Gene3D" id="2.20.100.10">
    <property type="entry name" value="Thrombospondin type-1 (TSP1) repeat"/>
    <property type="match status" value="5"/>
</dbReference>
<dbReference type="RefSeq" id="XP_046601555.1">
    <property type="nucleotide sequence ID" value="XM_046745599.1"/>
</dbReference>
<sequence>MQRSSVFNSLIISVLFIIHFASGRLIDGIFTEPTLKPGYNLVTSVPRGAKALNVTQLGNTSNILAVTRKDRNFILNGNYNAFANSGSFVDLGTTFVYTRHDSHNPESLAAEGPLQEPIDILVFYKEPNPGIVYRYLTSGQQPTASRWTTKFAAATSKTSNIFPPGRYTARRRDTLPVKNRIADDEAQPLSVVAPQRRLRRRRFVWKNHGLTECSRSCGGGIQTTKFVCIREQSQQQVPDKRCHHLEKPVGQTVRCNTRLCPAKWRAGVWSDCSVSCGTGYRTREMECVQEVTSALTMRVADGACIEPSLLPLREGCVMRPCDDPLIDKSQDVNVFEKNARPSQWNAEPWSECSATCGPGRRTRIVSCITTTGRPCSLDEKPPYEESCNLGNCSPKLAPPVDATLHSNSISTFTSGSRWLFTEWSRQCSADCGTGVQWRRVVCGSSSPETCDESKKPKTTQECTTDDSCSGHWFSGPWTRCSAACEIGEQTREVICVAKIRGILHVALDMNCPVEKPDAKRHCRGPPCPPAWFASDWSECTRTCGRGMQQRVVKCLESDGRPAQPGRECPEADRPVSRLICNEHPCRNSDDNYGAENVNRVVQIQNDPEISNSERWGINFLLQA</sequence>
<protein>
    <submittedName>
        <fullName evidence="6 7">Thrombospondin type-1 domain-containing protein 4 isoform X1</fullName>
    </submittedName>
</protein>
<feature type="chain" id="PRO_5045024555" evidence="3">
    <location>
        <begin position="24"/>
        <end position="623"/>
    </location>
</feature>
<keyword evidence="5" id="KW-1185">Reference proteome</keyword>
<dbReference type="SMART" id="SM00209">
    <property type="entry name" value="TSP1"/>
    <property type="match status" value="6"/>
</dbReference>
<evidence type="ECO:0000313" key="5">
    <source>
        <dbReference type="Proteomes" id="UP000829291"/>
    </source>
</evidence>
<evidence type="ECO:0000256" key="2">
    <source>
        <dbReference type="ARBA" id="ARBA00022525"/>
    </source>
</evidence>
<feature type="domain" description="ADAMTS/ADAMTS-like Spacer 1" evidence="4">
    <location>
        <begin position="26"/>
        <end position="137"/>
    </location>
</feature>
<evidence type="ECO:0000313" key="8">
    <source>
        <dbReference type="RefSeq" id="XP_046601555.1"/>
    </source>
</evidence>
<keyword evidence="3" id="KW-0732">Signal</keyword>
<evidence type="ECO:0000313" key="9">
    <source>
        <dbReference type="RefSeq" id="XP_046601556.1"/>
    </source>
</evidence>
<evidence type="ECO:0000313" key="6">
    <source>
        <dbReference type="RefSeq" id="XP_046601553.1"/>
    </source>
</evidence>
<dbReference type="GeneID" id="107221303"/>
<dbReference type="InterPro" id="IPR010294">
    <property type="entry name" value="ADAMTS_spacer1"/>
</dbReference>
<reference evidence="6 7" key="1">
    <citation type="submission" date="2025-05" db="UniProtKB">
        <authorList>
            <consortium name="RefSeq"/>
        </authorList>
    </citation>
    <scope>IDENTIFICATION</scope>
    <source>
        <tissue evidence="6 7">Thorax and Abdomen</tissue>
    </source>
</reference>
<dbReference type="Pfam" id="PF05986">
    <property type="entry name" value="ADAMTS_spacer1"/>
    <property type="match status" value="1"/>
</dbReference>
<proteinExistence type="predicted"/>
<dbReference type="PROSITE" id="PS50092">
    <property type="entry name" value="TSP1"/>
    <property type="match status" value="6"/>
</dbReference>
<evidence type="ECO:0000313" key="7">
    <source>
        <dbReference type="RefSeq" id="XP_046601554.1"/>
    </source>
</evidence>